<keyword evidence="3 6" id="KW-0812">Transmembrane</keyword>
<feature type="transmembrane region" description="Helical" evidence="6">
    <location>
        <begin position="40"/>
        <end position="61"/>
    </location>
</feature>
<comment type="similarity">
    <text evidence="2">Belongs to the TDE1 family.</text>
</comment>
<dbReference type="PANTHER" id="PTHR10383:SF9">
    <property type="entry name" value="SERINE INCORPORATOR, ISOFORM F"/>
    <property type="match status" value="1"/>
</dbReference>
<dbReference type="Pfam" id="PF03348">
    <property type="entry name" value="Serinc"/>
    <property type="match status" value="1"/>
</dbReference>
<accession>A0ABD2PJH3</accession>
<evidence type="ECO:0000256" key="5">
    <source>
        <dbReference type="ARBA" id="ARBA00023136"/>
    </source>
</evidence>
<evidence type="ECO:0000256" key="3">
    <source>
        <dbReference type="ARBA" id="ARBA00022692"/>
    </source>
</evidence>
<comment type="subcellular location">
    <subcellularLocation>
        <location evidence="1">Membrane</location>
        <topology evidence="1">Multi-pass membrane protein</topology>
    </subcellularLocation>
</comment>
<reference evidence="7 8" key="1">
    <citation type="submission" date="2024-11" db="EMBL/GenBank/DDBJ databases">
        <title>Adaptive evolution of stress response genes in parasites aligns with host niche diversity.</title>
        <authorList>
            <person name="Hahn C."/>
            <person name="Resl P."/>
        </authorList>
    </citation>
    <scope>NUCLEOTIDE SEQUENCE [LARGE SCALE GENOMIC DNA]</scope>
    <source>
        <strain evidence="7">EGGRZ-B1_66</strain>
        <tissue evidence="7">Body</tissue>
    </source>
</reference>
<dbReference type="GO" id="GO:0016020">
    <property type="term" value="C:membrane"/>
    <property type="evidence" value="ECO:0007669"/>
    <property type="project" value="UniProtKB-SubCell"/>
</dbReference>
<evidence type="ECO:0000313" key="7">
    <source>
        <dbReference type="EMBL" id="KAL3307622.1"/>
    </source>
</evidence>
<sequence length="107" mass="12042">GVEETDVKEPGILEDGKEGVLAGQKVWDNESDGVTYNYSLFHFIQLLACLYLMMTLTNWYSPKGVQIGTLSPNPASEWIKIATSWVCAGLYLWTMMAPCIFPDRDFN</sequence>
<evidence type="ECO:0000256" key="4">
    <source>
        <dbReference type="ARBA" id="ARBA00022989"/>
    </source>
</evidence>
<dbReference type="EMBL" id="JBJKFK010006906">
    <property type="protein sequence ID" value="KAL3307622.1"/>
    <property type="molecule type" value="Genomic_DNA"/>
</dbReference>
<keyword evidence="4 6" id="KW-1133">Transmembrane helix</keyword>
<feature type="transmembrane region" description="Helical" evidence="6">
    <location>
        <begin position="81"/>
        <end position="101"/>
    </location>
</feature>
<keyword evidence="8" id="KW-1185">Reference proteome</keyword>
<dbReference type="PANTHER" id="PTHR10383">
    <property type="entry name" value="SERINE INCORPORATOR"/>
    <property type="match status" value="1"/>
</dbReference>
<dbReference type="AlphaFoldDB" id="A0ABD2PJH3"/>
<evidence type="ECO:0000313" key="8">
    <source>
        <dbReference type="Proteomes" id="UP001626550"/>
    </source>
</evidence>
<protein>
    <submittedName>
        <fullName evidence="7">Serine incorporator 3</fullName>
    </submittedName>
</protein>
<evidence type="ECO:0000256" key="6">
    <source>
        <dbReference type="SAM" id="Phobius"/>
    </source>
</evidence>
<comment type="caution">
    <text evidence="7">The sequence shown here is derived from an EMBL/GenBank/DDBJ whole genome shotgun (WGS) entry which is preliminary data.</text>
</comment>
<keyword evidence="5 6" id="KW-0472">Membrane</keyword>
<gene>
    <name evidence="7" type="primary">SERINC3_2</name>
    <name evidence="7" type="ORF">Ciccas_013861</name>
</gene>
<name>A0ABD2PJH3_9PLAT</name>
<dbReference type="InterPro" id="IPR005016">
    <property type="entry name" value="TDE1/TMS"/>
</dbReference>
<evidence type="ECO:0000256" key="1">
    <source>
        <dbReference type="ARBA" id="ARBA00004141"/>
    </source>
</evidence>
<evidence type="ECO:0000256" key="2">
    <source>
        <dbReference type="ARBA" id="ARBA00006665"/>
    </source>
</evidence>
<feature type="non-terminal residue" evidence="7">
    <location>
        <position position="1"/>
    </location>
</feature>
<organism evidence="7 8">
    <name type="scientific">Cichlidogyrus casuarinus</name>
    <dbReference type="NCBI Taxonomy" id="1844966"/>
    <lineage>
        <taxon>Eukaryota</taxon>
        <taxon>Metazoa</taxon>
        <taxon>Spiralia</taxon>
        <taxon>Lophotrochozoa</taxon>
        <taxon>Platyhelminthes</taxon>
        <taxon>Monogenea</taxon>
        <taxon>Monopisthocotylea</taxon>
        <taxon>Dactylogyridea</taxon>
        <taxon>Ancyrocephalidae</taxon>
        <taxon>Cichlidogyrus</taxon>
    </lineage>
</organism>
<dbReference type="Proteomes" id="UP001626550">
    <property type="component" value="Unassembled WGS sequence"/>
</dbReference>
<proteinExistence type="inferred from homology"/>